<organism evidence="1 2">
    <name type="scientific">Mycobacterium paraffinicum</name>
    <dbReference type="NCBI Taxonomy" id="53378"/>
    <lineage>
        <taxon>Bacteria</taxon>
        <taxon>Bacillati</taxon>
        <taxon>Actinomycetota</taxon>
        <taxon>Actinomycetes</taxon>
        <taxon>Mycobacteriales</taxon>
        <taxon>Mycobacteriaceae</taxon>
        <taxon>Mycobacterium</taxon>
    </lineage>
</organism>
<keyword evidence="2" id="KW-1185">Reference proteome</keyword>
<dbReference type="OrthoDB" id="4633378at2"/>
<gene>
    <name evidence="1" type="ORF">BRW65_02895</name>
</gene>
<dbReference type="Proteomes" id="UP000186438">
    <property type="component" value="Unassembled WGS sequence"/>
</dbReference>
<evidence type="ECO:0000313" key="1">
    <source>
        <dbReference type="EMBL" id="OJZ75518.1"/>
    </source>
</evidence>
<dbReference type="EMBL" id="MPNT01000002">
    <property type="protein sequence ID" value="OJZ75518.1"/>
    <property type="molecule type" value="Genomic_DNA"/>
</dbReference>
<proteinExistence type="predicted"/>
<accession>A0A1Q4I0V1</accession>
<dbReference type="AlphaFoldDB" id="A0A1Q4I0V1"/>
<sequence>MTVTVTLPGGGSDKYMRFGDAYVEHNDGRLEVFRCGAKQTYSYGPGDWTDVVGDRKRIKRRGFWG</sequence>
<reference evidence="1 2" key="1">
    <citation type="submission" date="2016-11" db="EMBL/GenBank/DDBJ databases">
        <title>Genome sequences of unsequenced Mycobacteria.</title>
        <authorList>
            <person name="Greninger A.L."/>
            <person name="Fang F."/>
            <person name="Jerome K.R."/>
        </authorList>
    </citation>
    <scope>NUCLEOTIDE SEQUENCE [LARGE SCALE GENOMIC DNA]</scope>
    <source>
        <strain evidence="1 2">M11</strain>
    </source>
</reference>
<name>A0A1Q4I0V1_9MYCO</name>
<dbReference type="RefSeq" id="WP_073871149.1">
    <property type="nucleotide sequence ID" value="NZ_MPNT01000002.1"/>
</dbReference>
<evidence type="ECO:0000313" key="2">
    <source>
        <dbReference type="Proteomes" id="UP000186438"/>
    </source>
</evidence>
<comment type="caution">
    <text evidence="1">The sequence shown here is derived from an EMBL/GenBank/DDBJ whole genome shotgun (WGS) entry which is preliminary data.</text>
</comment>
<protein>
    <submittedName>
        <fullName evidence="1">Uncharacterized protein</fullName>
    </submittedName>
</protein>